<dbReference type="OrthoDB" id="10249433at2759"/>
<protein>
    <recommendedName>
        <fullName evidence="1">Serine aminopeptidase S33 domain-containing protein</fullName>
    </recommendedName>
</protein>
<evidence type="ECO:0000313" key="2">
    <source>
        <dbReference type="EMBL" id="TCD65571.1"/>
    </source>
</evidence>
<accession>A0A4R0RC61</accession>
<dbReference type="Proteomes" id="UP000292702">
    <property type="component" value="Unassembled WGS sequence"/>
</dbReference>
<dbReference type="InterPro" id="IPR029058">
    <property type="entry name" value="AB_hydrolase_fold"/>
</dbReference>
<feature type="domain" description="Serine aminopeptidase S33" evidence="1">
    <location>
        <begin position="32"/>
        <end position="286"/>
    </location>
</feature>
<reference evidence="2 3" key="1">
    <citation type="submission" date="2018-11" db="EMBL/GenBank/DDBJ databases">
        <title>Genome assembly of Steccherinum ochraceum LE-BIN_3174, the white-rot fungus of the Steccherinaceae family (The Residual Polyporoid clade, Polyporales, Basidiomycota).</title>
        <authorList>
            <person name="Fedorova T.V."/>
            <person name="Glazunova O.A."/>
            <person name="Landesman E.O."/>
            <person name="Moiseenko K.V."/>
            <person name="Psurtseva N.V."/>
            <person name="Savinova O.S."/>
            <person name="Shakhova N.V."/>
            <person name="Tyazhelova T.V."/>
            <person name="Vasina D.V."/>
        </authorList>
    </citation>
    <scope>NUCLEOTIDE SEQUENCE [LARGE SCALE GENOMIC DNA]</scope>
    <source>
        <strain evidence="2 3">LE-BIN_3174</strain>
    </source>
</reference>
<dbReference type="Pfam" id="PF12146">
    <property type="entry name" value="Hydrolase_4"/>
    <property type="match status" value="1"/>
</dbReference>
<keyword evidence="3" id="KW-1185">Reference proteome</keyword>
<dbReference type="EMBL" id="RWJN01000174">
    <property type="protein sequence ID" value="TCD65571.1"/>
    <property type="molecule type" value="Genomic_DNA"/>
</dbReference>
<proteinExistence type="predicted"/>
<dbReference type="SUPFAM" id="SSF53474">
    <property type="entry name" value="alpha/beta-Hydrolases"/>
    <property type="match status" value="1"/>
</dbReference>
<gene>
    <name evidence="2" type="ORF">EIP91_002491</name>
</gene>
<comment type="caution">
    <text evidence="2">The sequence shown here is derived from an EMBL/GenBank/DDBJ whole genome shotgun (WGS) entry which is preliminary data.</text>
</comment>
<dbReference type="InterPro" id="IPR022742">
    <property type="entry name" value="Hydrolase_4"/>
</dbReference>
<dbReference type="STRING" id="92696.A0A4R0RC61"/>
<sequence length="316" mass="35012">MSSSQTQPYTEAWLAGPGGHQFYTRTYAAPSPPKALVVFVHGFAEHVGRYEASFPAFSERGVTLFAFDQRGFGRTALDTEKKSKDASYGKTSWARQLEDIEWWVKYLVKEHPGVPVFLMGHSMGGGLCCAFPTRVHAPPSSDTIKSLSGVILCSPLVRLTHPKPRIVLFAGGMLGRLLPFMPVPAGVEPDHLSRNPPRNEAYLQDPLIKQFGTLKGVDDMLSGGEKLAEHDWQHWPKDLPALFLHGTADQVTSPVASENFYSRISAEDKKFSHYQGAYHEMFQEIDGIPEKLSDEIISWIEAHLSKSDSTALKASL</sequence>
<dbReference type="Gene3D" id="3.40.50.1820">
    <property type="entry name" value="alpha/beta hydrolase"/>
    <property type="match status" value="1"/>
</dbReference>
<name>A0A4R0RC61_9APHY</name>
<organism evidence="2 3">
    <name type="scientific">Steccherinum ochraceum</name>
    <dbReference type="NCBI Taxonomy" id="92696"/>
    <lineage>
        <taxon>Eukaryota</taxon>
        <taxon>Fungi</taxon>
        <taxon>Dikarya</taxon>
        <taxon>Basidiomycota</taxon>
        <taxon>Agaricomycotina</taxon>
        <taxon>Agaricomycetes</taxon>
        <taxon>Polyporales</taxon>
        <taxon>Steccherinaceae</taxon>
        <taxon>Steccherinum</taxon>
    </lineage>
</organism>
<evidence type="ECO:0000313" key="3">
    <source>
        <dbReference type="Proteomes" id="UP000292702"/>
    </source>
</evidence>
<dbReference type="AlphaFoldDB" id="A0A4R0RC61"/>
<dbReference type="PANTHER" id="PTHR11614">
    <property type="entry name" value="PHOSPHOLIPASE-RELATED"/>
    <property type="match status" value="1"/>
</dbReference>
<evidence type="ECO:0000259" key="1">
    <source>
        <dbReference type="Pfam" id="PF12146"/>
    </source>
</evidence>
<dbReference type="InterPro" id="IPR051044">
    <property type="entry name" value="MAG_DAG_Lipase"/>
</dbReference>